<protein>
    <submittedName>
        <fullName evidence="10">Beta-xylosidase</fullName>
    </submittedName>
</protein>
<keyword evidence="3 8" id="KW-0378">Hydrolase</keyword>
<feature type="active site" description="Proton donor" evidence="6">
    <location>
        <position position="210"/>
    </location>
</feature>
<dbReference type="InterPro" id="IPR023296">
    <property type="entry name" value="Glyco_hydro_beta-prop_sf"/>
</dbReference>
<dbReference type="EMBL" id="CP032489">
    <property type="protein sequence ID" value="AYD47098.1"/>
    <property type="molecule type" value="Genomic_DNA"/>
</dbReference>
<dbReference type="Gene3D" id="2.115.10.20">
    <property type="entry name" value="Glycosyl hydrolase domain, family 43"/>
    <property type="match status" value="1"/>
</dbReference>
<reference evidence="10 11" key="1">
    <citation type="submission" date="2018-09" db="EMBL/GenBank/DDBJ databases">
        <title>Arachidicoccus sp. nov., a bacterium isolated from soil.</title>
        <authorList>
            <person name="Weon H.-Y."/>
            <person name="Kwon S.-W."/>
            <person name="Lee S.A."/>
        </authorList>
    </citation>
    <scope>NUCLEOTIDE SEQUENCE [LARGE SCALE GENOMIC DNA]</scope>
    <source>
        <strain evidence="10 11">KIS59-12</strain>
    </source>
</reference>
<dbReference type="InterPro" id="IPR006710">
    <property type="entry name" value="Glyco_hydro_43"/>
</dbReference>
<dbReference type="PANTHER" id="PTHR43772:SF2">
    <property type="entry name" value="PUTATIVE (AFU_ORTHOLOGUE AFUA_2G04480)-RELATED"/>
    <property type="match status" value="1"/>
</dbReference>
<dbReference type="GO" id="GO:0004553">
    <property type="term" value="F:hydrolase activity, hydrolyzing O-glycosyl compounds"/>
    <property type="evidence" value="ECO:0007669"/>
    <property type="project" value="InterPro"/>
</dbReference>
<feature type="active site" description="Proton acceptor" evidence="6">
    <location>
        <position position="38"/>
    </location>
</feature>
<dbReference type="RefSeq" id="WP_119985851.1">
    <property type="nucleotide sequence ID" value="NZ_CP032489.1"/>
</dbReference>
<evidence type="ECO:0000256" key="2">
    <source>
        <dbReference type="ARBA" id="ARBA00022651"/>
    </source>
</evidence>
<dbReference type="InterPro" id="IPR052176">
    <property type="entry name" value="Glycosyl_Hydrlase_43_Enz"/>
</dbReference>
<dbReference type="CDD" id="cd08991">
    <property type="entry name" value="GH43_HoAraf43-like"/>
    <property type="match status" value="1"/>
</dbReference>
<keyword evidence="9" id="KW-0732">Signal</keyword>
<feature type="chain" id="PRO_5017228477" evidence="9">
    <location>
        <begin position="22"/>
        <end position="326"/>
    </location>
</feature>
<dbReference type="KEGG" id="ark:D6B99_05405"/>
<comment type="similarity">
    <text evidence="1 8">Belongs to the glycosyl hydrolase 43 family.</text>
</comment>
<feature type="site" description="Important for catalytic activity, responsible for pKa modulation of the active site Glu and correct orientation of both the proton donor and substrate" evidence="7">
    <location>
        <position position="148"/>
    </location>
</feature>
<proteinExistence type="inferred from homology"/>
<keyword evidence="2" id="KW-0858">Xylan degradation</keyword>
<dbReference type="OrthoDB" id="9801455at2"/>
<feature type="signal peptide" evidence="9">
    <location>
        <begin position="1"/>
        <end position="21"/>
    </location>
</feature>
<keyword evidence="4" id="KW-0119">Carbohydrate metabolism</keyword>
<evidence type="ECO:0000313" key="10">
    <source>
        <dbReference type="EMBL" id="AYD47098.1"/>
    </source>
</evidence>
<accession>A0A386HMH2</accession>
<organism evidence="10 11">
    <name type="scientific">Arachidicoccus soli</name>
    <dbReference type="NCBI Taxonomy" id="2341117"/>
    <lineage>
        <taxon>Bacteria</taxon>
        <taxon>Pseudomonadati</taxon>
        <taxon>Bacteroidota</taxon>
        <taxon>Chitinophagia</taxon>
        <taxon>Chitinophagales</taxon>
        <taxon>Chitinophagaceae</taxon>
        <taxon>Arachidicoccus</taxon>
    </lineage>
</organism>
<evidence type="ECO:0000256" key="7">
    <source>
        <dbReference type="PIRSR" id="PIRSR606710-2"/>
    </source>
</evidence>
<evidence type="ECO:0000313" key="11">
    <source>
        <dbReference type="Proteomes" id="UP000266118"/>
    </source>
</evidence>
<dbReference type="SUPFAM" id="SSF75005">
    <property type="entry name" value="Arabinanase/levansucrase/invertase"/>
    <property type="match status" value="1"/>
</dbReference>
<keyword evidence="11" id="KW-1185">Reference proteome</keyword>
<gene>
    <name evidence="10" type="ORF">D6B99_05405</name>
</gene>
<dbReference type="Pfam" id="PF04616">
    <property type="entry name" value="Glyco_hydro_43"/>
    <property type="match status" value="1"/>
</dbReference>
<dbReference type="AlphaFoldDB" id="A0A386HMH2"/>
<evidence type="ECO:0000256" key="3">
    <source>
        <dbReference type="ARBA" id="ARBA00022801"/>
    </source>
</evidence>
<evidence type="ECO:0000256" key="9">
    <source>
        <dbReference type="SAM" id="SignalP"/>
    </source>
</evidence>
<evidence type="ECO:0000256" key="6">
    <source>
        <dbReference type="PIRSR" id="PIRSR606710-1"/>
    </source>
</evidence>
<sequence length="326" mass="37058">MKNLQKYIICLLPAYIWSCNAVLKTETAKVNGGITEADPTIFHYHGKYYLYGTSSDMTVNKGIYVFTSTDLKHWYKPINKENGLALEKGKSFGTKGFWAPQVFKKESMFYMAYVANEEIAIASSTSLLGPFMQTFTQSLFHDNFKRIDPFVLKEGRDYYIYYVKLDHGNKIYIAKLKNDFSGVITGTEKKCLEATAPWENTAKSDWPVTEGPTVIKHKGIFYMFYSANDFRSINYAVGYATSNSLFGPWKKSSQNPIISSANTGRNGTGHGDIFHDNSGQYYYVLHVHNTNEMVSPRRTAIVPFSFAPNKSGFDSIKIDKQKFRDL</sequence>
<evidence type="ECO:0000256" key="4">
    <source>
        <dbReference type="ARBA" id="ARBA00023277"/>
    </source>
</evidence>
<dbReference type="GO" id="GO:0045493">
    <property type="term" value="P:xylan catabolic process"/>
    <property type="evidence" value="ECO:0007669"/>
    <property type="project" value="UniProtKB-KW"/>
</dbReference>
<dbReference type="Proteomes" id="UP000266118">
    <property type="component" value="Chromosome"/>
</dbReference>
<keyword evidence="5 8" id="KW-0326">Glycosidase</keyword>
<evidence type="ECO:0000256" key="5">
    <source>
        <dbReference type="ARBA" id="ARBA00023295"/>
    </source>
</evidence>
<name>A0A386HMH2_9BACT</name>
<keyword evidence="2" id="KW-0624">Polysaccharide degradation</keyword>
<evidence type="ECO:0000256" key="8">
    <source>
        <dbReference type="RuleBase" id="RU361187"/>
    </source>
</evidence>
<evidence type="ECO:0000256" key="1">
    <source>
        <dbReference type="ARBA" id="ARBA00009865"/>
    </source>
</evidence>
<dbReference type="PANTHER" id="PTHR43772">
    <property type="entry name" value="ENDO-1,4-BETA-XYLANASE"/>
    <property type="match status" value="1"/>
</dbReference>